<evidence type="ECO:0000256" key="1">
    <source>
        <dbReference type="SAM" id="Coils"/>
    </source>
</evidence>
<name>A0A7J6PBH1_PEROL</name>
<accession>A0A7J6PBH1</accession>
<feature type="coiled-coil region" evidence="1">
    <location>
        <begin position="259"/>
        <end position="286"/>
    </location>
</feature>
<proteinExistence type="predicted"/>
<keyword evidence="1" id="KW-0175">Coiled coil</keyword>
<evidence type="ECO:0000313" key="4">
    <source>
        <dbReference type="Proteomes" id="UP000541610"/>
    </source>
</evidence>
<dbReference type="Proteomes" id="UP000541610">
    <property type="component" value="Unassembled WGS sequence"/>
</dbReference>
<evidence type="ECO:0000256" key="2">
    <source>
        <dbReference type="SAM" id="MobiDB-lite"/>
    </source>
</evidence>
<comment type="caution">
    <text evidence="3">The sequence shown here is derived from an EMBL/GenBank/DDBJ whole genome shotgun (WGS) entry which is preliminary data.</text>
</comment>
<dbReference type="EMBL" id="JABANP010000044">
    <property type="protein sequence ID" value="KAF4693543.1"/>
    <property type="molecule type" value="Genomic_DNA"/>
</dbReference>
<evidence type="ECO:0000313" key="3">
    <source>
        <dbReference type="EMBL" id="KAF4693543.1"/>
    </source>
</evidence>
<reference evidence="3 4" key="1">
    <citation type="submission" date="2020-04" db="EMBL/GenBank/DDBJ databases">
        <title>Perkinsus olseni comparative genomics.</title>
        <authorList>
            <person name="Bogema D.R."/>
        </authorList>
    </citation>
    <scope>NUCLEOTIDE SEQUENCE [LARGE SCALE GENOMIC DNA]</scope>
    <source>
        <strain evidence="3">00978-12</strain>
    </source>
</reference>
<feature type="region of interest" description="Disordered" evidence="2">
    <location>
        <begin position="689"/>
        <end position="713"/>
    </location>
</feature>
<sequence length="845" mass="94940">MSTLRKTFHDPLLSVDELMDDPVRQPPRIVLTVVRLQAVARWRQYLKTKDSLRWSEEVCPSLPEIAVGLYLCRRLRNPHWVDLSFEALQVASIVCAKDRDLDVTLVESLQRTYTRSLGGDHPAVVMLSEKLHRMLVDLQEGLQAEIDQLGVAKTAQSQKAATPYRIHKLIERYRKSLPRSMLGILNFAEEELKCRYEDAETRILEKTAKGTVSERYQNVEEYAYLQLGTMSSRVWPAIAKRKRQRQQFLEYTDEMMIEMMVLGEQANALRQQIEEARVKHLRIEYERQLASTRKLVRDRLESHWSGVVGKVNGKMLEFAKATLGDEEYPSFISALLDRDIENLDRFEKAQNASLDVEPVELVPEVEENIDVAHRVWTLVGELGEDHPKAIETVGLIACSIPSPCMSNRWNDSAREHLEKASKNFVRATEALRDRSLLYGAEAGAAEEPRPKQPTAGVGHSEEARDDMAEFEAVINKMMLTSKLPTDDDAVTNSNMMATFKSHADQLGQSPETGAVEIQDEQESSAHVDETALLDGLSPVLQSVGTVAPPLSAKLKMDSPLSTTEAEVAVAKLQRSLQSSLKVSKAQVGVLGVTQNRLEIVQLVPVTSTCSTGSLRQEKRRSRRVQCPPPMSSMSEIDLQLQDIQSHLRSRSEFAEYLKAHVALQRLMADERWAAECMRENRKLGRSVVLDGTARKPRKNGYEPPPFDPTLPGTLLTEDQGVSTLDPRIREVAPPARLTDEMLAQTLPPSAGAHKGESAWFIPAGPHRTPSLLKDEDLANHRMYTFYDVKACDLDLQEKFNPHAKFFLTRHPLSNMSAKDKLILDKVTALEATEIHNSDGTSDAPT</sequence>
<feature type="region of interest" description="Disordered" evidence="2">
    <location>
        <begin position="440"/>
        <end position="463"/>
    </location>
</feature>
<feature type="region of interest" description="Disordered" evidence="2">
    <location>
        <begin position="613"/>
        <end position="632"/>
    </location>
</feature>
<dbReference type="OrthoDB" id="10300823at2759"/>
<organism evidence="3 4">
    <name type="scientific">Perkinsus olseni</name>
    <name type="common">Perkinsus atlanticus</name>
    <dbReference type="NCBI Taxonomy" id="32597"/>
    <lineage>
        <taxon>Eukaryota</taxon>
        <taxon>Sar</taxon>
        <taxon>Alveolata</taxon>
        <taxon>Perkinsozoa</taxon>
        <taxon>Perkinsea</taxon>
        <taxon>Perkinsida</taxon>
        <taxon>Perkinsidae</taxon>
        <taxon>Perkinsus</taxon>
    </lineage>
</organism>
<dbReference type="AlphaFoldDB" id="A0A7J6PBH1"/>
<gene>
    <name evidence="3" type="ORF">FOZ60_010723</name>
</gene>
<protein>
    <submittedName>
        <fullName evidence="3">Uncharacterized protein</fullName>
    </submittedName>
</protein>